<name>A0ABQ3WXW7_9ACTN</name>
<dbReference type="EMBL" id="BOMF01000165">
    <property type="protein sequence ID" value="GID50988.1"/>
    <property type="molecule type" value="Genomic_DNA"/>
</dbReference>
<reference evidence="2" key="1">
    <citation type="submission" date="2021-01" db="EMBL/GenBank/DDBJ databases">
        <title>Whole genome shotgun sequence of Actinoplanes capillaceus NBRC 16408.</title>
        <authorList>
            <person name="Komaki H."/>
            <person name="Tamura T."/>
        </authorList>
    </citation>
    <scope>NUCLEOTIDE SEQUENCE [LARGE SCALE GENOMIC DNA]</scope>
    <source>
        <strain evidence="2">NBRC 16408</strain>
    </source>
</reference>
<accession>A0ABQ3WXW7</accession>
<feature type="region of interest" description="Disordered" evidence="1">
    <location>
        <begin position="1"/>
        <end position="85"/>
    </location>
</feature>
<protein>
    <submittedName>
        <fullName evidence="2">Uncharacterized protein</fullName>
    </submittedName>
</protein>
<evidence type="ECO:0000256" key="1">
    <source>
        <dbReference type="SAM" id="MobiDB-lite"/>
    </source>
</evidence>
<comment type="caution">
    <text evidence="2">The sequence shown here is derived from an EMBL/GenBank/DDBJ whole genome shotgun (WGS) entry which is preliminary data.</text>
</comment>
<feature type="compositionally biased region" description="Basic and acidic residues" evidence="1">
    <location>
        <begin position="22"/>
        <end position="34"/>
    </location>
</feature>
<gene>
    <name evidence="2" type="ORF">Aca07nite_82630</name>
</gene>
<organism evidence="2">
    <name type="scientific">Actinoplanes campanulatus</name>
    <dbReference type="NCBI Taxonomy" id="113559"/>
    <lineage>
        <taxon>Bacteria</taxon>
        <taxon>Bacillati</taxon>
        <taxon>Actinomycetota</taxon>
        <taxon>Actinomycetes</taxon>
        <taxon>Micromonosporales</taxon>
        <taxon>Micromonosporaceae</taxon>
        <taxon>Actinoplanes</taxon>
    </lineage>
</organism>
<evidence type="ECO:0000313" key="2">
    <source>
        <dbReference type="EMBL" id="GID50988.1"/>
    </source>
</evidence>
<sequence>MTTSGGGQLTKIGPAVPSPVEGFRKWERTAKKEAPAGGEAFKNAGGVGSAPRMGHPPSWGTRPTSGAPAELGHPPHEWGTRPTGGGPAAAVGCLLPRWDASCASEGPAAAVGCLLRG</sequence>
<proteinExistence type="predicted"/>